<dbReference type="CDD" id="cd03225">
    <property type="entry name" value="ABC_cobalt_CbiO_domain1"/>
    <property type="match status" value="1"/>
</dbReference>
<dbReference type="InterPro" id="IPR003593">
    <property type="entry name" value="AAA+_ATPase"/>
</dbReference>
<proteinExistence type="inferred from homology"/>
<evidence type="ECO:0000256" key="10">
    <source>
        <dbReference type="RuleBase" id="RU364103"/>
    </source>
</evidence>
<gene>
    <name evidence="12" type="primary">ecfA1</name>
    <name evidence="12" type="ORF">AULFYP135_01194</name>
</gene>
<dbReference type="Gene3D" id="3.40.50.300">
    <property type="entry name" value="P-loop containing nucleotide triphosphate hydrolases"/>
    <property type="match status" value="1"/>
</dbReference>
<dbReference type="InterPro" id="IPR050095">
    <property type="entry name" value="ECF_ABC_transporter_ATP-bd"/>
</dbReference>
<sequence>MEQDVILLADHISFHYFDDNERPIPVLKDLSLTVNRGEFVAVLGHNGSGKSTLAKHFNAILLPETGNCIVDGINTREENRLYDIRQRVGMVFQNPDNQIVATIVEEDVAFALENMGVAPAEIRKRVDDALKSVGMYEFREHAPHQLSGGQKQRVAIAGVIAMRPDCIVLDEPTAMLDPRGRWEVMRTIRQLNREFGITVVLITHYMDEAAQCDRVVVMDDGKILFNAAPKEVFSHVKALHAVGLDVPQAAQLADELIELGYSLPPDVISEEECADALAALLDGAGIHPQYQA</sequence>
<keyword evidence="3 10" id="KW-0813">Transport</keyword>
<keyword evidence="5 10" id="KW-0547">Nucleotide-binding</keyword>
<dbReference type="GO" id="GO:0005524">
    <property type="term" value="F:ATP binding"/>
    <property type="evidence" value="ECO:0007669"/>
    <property type="project" value="UniProtKB-UniRule"/>
</dbReference>
<accession>A0A6N2SZE6</accession>
<keyword evidence="12" id="KW-0378">Hydrolase</keyword>
<comment type="function">
    <text evidence="9">Probably part of an ABC transporter complex. Responsible for energy coupling to the transport system.</text>
</comment>
<comment type="function">
    <text evidence="10">Part of an ABC transporter complex. Responsible for energy coupling to the transport system.</text>
</comment>
<dbReference type="Pfam" id="PF00005">
    <property type="entry name" value="ABC_tran"/>
    <property type="match status" value="1"/>
</dbReference>
<comment type="similarity">
    <text evidence="2 10">Belongs to the ABC transporter superfamily.</text>
</comment>
<keyword evidence="6 10" id="KW-0067">ATP-binding</keyword>
<comment type="subcellular location">
    <subcellularLocation>
        <location evidence="1 10">Cell membrane</location>
        <topology evidence="1 10">Peripheral membrane protein</topology>
    </subcellularLocation>
</comment>
<feature type="domain" description="ABC transporter" evidence="11">
    <location>
        <begin position="7"/>
        <end position="245"/>
    </location>
</feature>
<evidence type="ECO:0000256" key="9">
    <source>
        <dbReference type="ARBA" id="ARBA00025157"/>
    </source>
</evidence>
<evidence type="ECO:0000313" key="12">
    <source>
        <dbReference type="EMBL" id="VYS98913.1"/>
    </source>
</evidence>
<evidence type="ECO:0000256" key="4">
    <source>
        <dbReference type="ARBA" id="ARBA00022475"/>
    </source>
</evidence>
<dbReference type="EMBL" id="CACRSL010000003">
    <property type="protein sequence ID" value="VYS98913.1"/>
    <property type="molecule type" value="Genomic_DNA"/>
</dbReference>
<dbReference type="AlphaFoldDB" id="A0A6N2SZE6"/>
<evidence type="ECO:0000256" key="5">
    <source>
        <dbReference type="ARBA" id="ARBA00022741"/>
    </source>
</evidence>
<keyword evidence="7" id="KW-1278">Translocase</keyword>
<dbReference type="NCBIfam" id="TIGR04520">
    <property type="entry name" value="ECF_ATPase_1"/>
    <property type="match status" value="1"/>
</dbReference>
<dbReference type="GO" id="GO:0042626">
    <property type="term" value="F:ATPase-coupled transmembrane transporter activity"/>
    <property type="evidence" value="ECO:0007669"/>
    <property type="project" value="TreeGrafter"/>
</dbReference>
<evidence type="ECO:0000256" key="6">
    <source>
        <dbReference type="ARBA" id="ARBA00022840"/>
    </source>
</evidence>
<evidence type="ECO:0000256" key="2">
    <source>
        <dbReference type="ARBA" id="ARBA00005417"/>
    </source>
</evidence>
<dbReference type="SUPFAM" id="SSF52540">
    <property type="entry name" value="P-loop containing nucleoside triphosphate hydrolases"/>
    <property type="match status" value="1"/>
</dbReference>
<dbReference type="NCBIfam" id="NF010167">
    <property type="entry name" value="PRK13648.1"/>
    <property type="match status" value="1"/>
</dbReference>
<evidence type="ECO:0000256" key="1">
    <source>
        <dbReference type="ARBA" id="ARBA00004202"/>
    </source>
</evidence>
<dbReference type="GO" id="GO:0043190">
    <property type="term" value="C:ATP-binding cassette (ABC) transporter complex"/>
    <property type="evidence" value="ECO:0007669"/>
    <property type="project" value="TreeGrafter"/>
</dbReference>
<dbReference type="NCBIfam" id="TIGR01166">
    <property type="entry name" value="cbiO"/>
    <property type="match status" value="1"/>
</dbReference>
<evidence type="ECO:0000259" key="11">
    <source>
        <dbReference type="PROSITE" id="PS50893"/>
    </source>
</evidence>
<reference evidence="12" key="1">
    <citation type="submission" date="2019-11" db="EMBL/GenBank/DDBJ databases">
        <authorList>
            <person name="Feng L."/>
        </authorList>
    </citation>
    <scope>NUCLEOTIDE SEQUENCE</scope>
    <source>
        <strain evidence="12">AundefinedLFYP135</strain>
    </source>
</reference>
<dbReference type="PANTHER" id="PTHR43553">
    <property type="entry name" value="HEAVY METAL TRANSPORTER"/>
    <property type="match status" value="1"/>
</dbReference>
<dbReference type="InterPro" id="IPR027417">
    <property type="entry name" value="P-loop_NTPase"/>
</dbReference>
<dbReference type="InterPro" id="IPR030947">
    <property type="entry name" value="EcfA_1"/>
</dbReference>
<dbReference type="InterPro" id="IPR015856">
    <property type="entry name" value="ABC_transpr_CbiO/EcfA_su"/>
</dbReference>
<evidence type="ECO:0000256" key="8">
    <source>
        <dbReference type="ARBA" id="ARBA00023136"/>
    </source>
</evidence>
<dbReference type="InterPro" id="IPR003439">
    <property type="entry name" value="ABC_transporter-like_ATP-bd"/>
</dbReference>
<dbReference type="PROSITE" id="PS00211">
    <property type="entry name" value="ABC_TRANSPORTER_1"/>
    <property type="match status" value="1"/>
</dbReference>
<dbReference type="PANTHER" id="PTHR43553:SF24">
    <property type="entry name" value="ENERGY-COUPLING FACTOR TRANSPORTER ATP-BINDING PROTEIN ECFA1"/>
    <property type="match status" value="1"/>
</dbReference>
<dbReference type="InterPro" id="IPR017871">
    <property type="entry name" value="ABC_transporter-like_CS"/>
</dbReference>
<dbReference type="InterPro" id="IPR005876">
    <property type="entry name" value="Co_trans_ATP-bd"/>
</dbReference>
<keyword evidence="8 10" id="KW-0472">Membrane</keyword>
<dbReference type="PROSITE" id="PS50893">
    <property type="entry name" value="ABC_TRANSPORTER_2"/>
    <property type="match status" value="1"/>
</dbReference>
<evidence type="ECO:0000256" key="7">
    <source>
        <dbReference type="ARBA" id="ARBA00022967"/>
    </source>
</evidence>
<keyword evidence="4 10" id="KW-1003">Cell membrane</keyword>
<evidence type="ECO:0000256" key="3">
    <source>
        <dbReference type="ARBA" id="ARBA00022448"/>
    </source>
</evidence>
<name>A0A6N2SZE6_9FIRM</name>
<dbReference type="FunFam" id="3.40.50.300:FF:000224">
    <property type="entry name" value="Energy-coupling factor transporter ATP-binding protein EcfA"/>
    <property type="match status" value="1"/>
</dbReference>
<dbReference type="GO" id="GO:0006824">
    <property type="term" value="P:cobalt ion transport"/>
    <property type="evidence" value="ECO:0007669"/>
    <property type="project" value="InterPro"/>
</dbReference>
<organism evidence="12">
    <name type="scientific">uncultured Anaerotruncus sp</name>
    <dbReference type="NCBI Taxonomy" id="905011"/>
    <lineage>
        <taxon>Bacteria</taxon>
        <taxon>Bacillati</taxon>
        <taxon>Bacillota</taxon>
        <taxon>Clostridia</taxon>
        <taxon>Eubacteriales</taxon>
        <taxon>Oscillospiraceae</taxon>
        <taxon>Anaerotruncus</taxon>
        <taxon>environmental samples</taxon>
    </lineage>
</organism>
<dbReference type="GO" id="GO:0016887">
    <property type="term" value="F:ATP hydrolysis activity"/>
    <property type="evidence" value="ECO:0007669"/>
    <property type="project" value="InterPro"/>
</dbReference>
<dbReference type="SMART" id="SM00382">
    <property type="entry name" value="AAA"/>
    <property type="match status" value="1"/>
</dbReference>
<protein>
    <recommendedName>
        <fullName evidence="10">ABC transporter ATP-binding protein</fullName>
    </recommendedName>
</protein>